<protein>
    <recommendedName>
        <fullName evidence="1">RNA-directed DNA polymerase</fullName>
        <ecNumber evidence="1">2.7.7.49</ecNumber>
    </recommendedName>
</protein>
<dbReference type="GO" id="GO:0004519">
    <property type="term" value="F:endonuclease activity"/>
    <property type="evidence" value="ECO:0007669"/>
    <property type="project" value="UniProtKB-KW"/>
</dbReference>
<dbReference type="PANTHER" id="PTHR33064:SF40">
    <property type="entry name" value="REVERSE TRANSCRIPTASE_RETROTRANSPOSON-DERIVED PROTEIN RNASE H-LIKE DOMAIN-CONTAINING PROTEIN"/>
    <property type="match status" value="1"/>
</dbReference>
<dbReference type="InterPro" id="IPR021109">
    <property type="entry name" value="Peptidase_aspartic_dom_sf"/>
</dbReference>
<dbReference type="Pfam" id="PF00078">
    <property type="entry name" value="RVT_1"/>
    <property type="match status" value="1"/>
</dbReference>
<keyword evidence="5" id="KW-0255">Endonuclease</keyword>
<dbReference type="AlphaFoldDB" id="A0AAW2PDP5"/>
<keyword evidence="6" id="KW-0378">Hydrolase</keyword>
<gene>
    <name evidence="12" type="ORF">Sangu_1014500</name>
</gene>
<keyword evidence="3" id="KW-0548">Nucleotidyltransferase</keyword>
<evidence type="ECO:0000259" key="10">
    <source>
        <dbReference type="Pfam" id="PF03732"/>
    </source>
</evidence>
<dbReference type="InterPro" id="IPR043128">
    <property type="entry name" value="Rev_trsase/Diguanyl_cyclase"/>
</dbReference>
<evidence type="ECO:0000256" key="4">
    <source>
        <dbReference type="ARBA" id="ARBA00022722"/>
    </source>
</evidence>
<dbReference type="EMBL" id="JACGWK010000005">
    <property type="protein sequence ID" value="KAL0354332.1"/>
    <property type="molecule type" value="Genomic_DNA"/>
</dbReference>
<evidence type="ECO:0000256" key="6">
    <source>
        <dbReference type="ARBA" id="ARBA00022801"/>
    </source>
</evidence>
<evidence type="ECO:0000259" key="11">
    <source>
        <dbReference type="Pfam" id="PF17917"/>
    </source>
</evidence>
<reference evidence="12" key="2">
    <citation type="journal article" date="2024" name="Plant">
        <title>Genomic evolution and insights into agronomic trait innovations of Sesamum species.</title>
        <authorList>
            <person name="Miao H."/>
            <person name="Wang L."/>
            <person name="Qu L."/>
            <person name="Liu H."/>
            <person name="Sun Y."/>
            <person name="Le M."/>
            <person name="Wang Q."/>
            <person name="Wei S."/>
            <person name="Zheng Y."/>
            <person name="Lin W."/>
            <person name="Duan Y."/>
            <person name="Cao H."/>
            <person name="Xiong S."/>
            <person name="Wang X."/>
            <person name="Wei L."/>
            <person name="Li C."/>
            <person name="Ma Q."/>
            <person name="Ju M."/>
            <person name="Zhao R."/>
            <person name="Li G."/>
            <person name="Mu C."/>
            <person name="Tian Q."/>
            <person name="Mei H."/>
            <person name="Zhang T."/>
            <person name="Gao T."/>
            <person name="Zhang H."/>
        </authorList>
    </citation>
    <scope>NUCLEOTIDE SEQUENCE</scope>
    <source>
        <strain evidence="12">G01</strain>
    </source>
</reference>
<dbReference type="CDD" id="cd00303">
    <property type="entry name" value="retropepsin_like"/>
    <property type="match status" value="1"/>
</dbReference>
<keyword evidence="2" id="KW-0808">Transferase</keyword>
<comment type="caution">
    <text evidence="12">The sequence shown here is derived from an EMBL/GenBank/DDBJ whole genome shotgun (WGS) entry which is preliminary data.</text>
</comment>
<dbReference type="Pfam" id="PF17917">
    <property type="entry name" value="RT_RNaseH"/>
    <property type="match status" value="1"/>
</dbReference>
<evidence type="ECO:0000256" key="2">
    <source>
        <dbReference type="ARBA" id="ARBA00022679"/>
    </source>
</evidence>
<evidence type="ECO:0000256" key="1">
    <source>
        <dbReference type="ARBA" id="ARBA00012493"/>
    </source>
</evidence>
<keyword evidence="4" id="KW-0540">Nuclease</keyword>
<name>A0AAW2PDP5_9LAMI</name>
<dbReference type="Gene3D" id="2.40.70.10">
    <property type="entry name" value="Acid Proteases"/>
    <property type="match status" value="1"/>
</dbReference>
<dbReference type="InterPro" id="IPR005162">
    <property type="entry name" value="Retrotrans_gag_dom"/>
</dbReference>
<dbReference type="Pfam" id="PF03732">
    <property type="entry name" value="Retrotrans_gag"/>
    <property type="match status" value="1"/>
</dbReference>
<organism evidence="12">
    <name type="scientific">Sesamum angustifolium</name>
    <dbReference type="NCBI Taxonomy" id="2727405"/>
    <lineage>
        <taxon>Eukaryota</taxon>
        <taxon>Viridiplantae</taxon>
        <taxon>Streptophyta</taxon>
        <taxon>Embryophyta</taxon>
        <taxon>Tracheophyta</taxon>
        <taxon>Spermatophyta</taxon>
        <taxon>Magnoliopsida</taxon>
        <taxon>eudicotyledons</taxon>
        <taxon>Gunneridae</taxon>
        <taxon>Pentapetalae</taxon>
        <taxon>asterids</taxon>
        <taxon>lamiids</taxon>
        <taxon>Lamiales</taxon>
        <taxon>Pedaliaceae</taxon>
        <taxon>Sesamum</taxon>
    </lineage>
</organism>
<dbReference type="InterPro" id="IPR041373">
    <property type="entry name" value="RT_RNaseH"/>
</dbReference>
<feature type="region of interest" description="Disordered" evidence="8">
    <location>
        <begin position="259"/>
        <end position="301"/>
    </location>
</feature>
<dbReference type="GO" id="GO:0016787">
    <property type="term" value="F:hydrolase activity"/>
    <property type="evidence" value="ECO:0007669"/>
    <property type="project" value="UniProtKB-KW"/>
</dbReference>
<dbReference type="CDD" id="cd01647">
    <property type="entry name" value="RT_LTR"/>
    <property type="match status" value="1"/>
</dbReference>
<dbReference type="Gene3D" id="3.10.10.10">
    <property type="entry name" value="HIV Type 1 Reverse Transcriptase, subunit A, domain 1"/>
    <property type="match status" value="2"/>
</dbReference>
<evidence type="ECO:0000256" key="8">
    <source>
        <dbReference type="SAM" id="MobiDB-lite"/>
    </source>
</evidence>
<reference evidence="12" key="1">
    <citation type="submission" date="2020-06" db="EMBL/GenBank/DDBJ databases">
        <authorList>
            <person name="Li T."/>
            <person name="Hu X."/>
            <person name="Zhang T."/>
            <person name="Song X."/>
            <person name="Zhang H."/>
            <person name="Dai N."/>
            <person name="Sheng W."/>
            <person name="Hou X."/>
            <person name="Wei L."/>
        </authorList>
    </citation>
    <scope>NUCLEOTIDE SEQUENCE</scope>
    <source>
        <strain evidence="12">G01</strain>
        <tissue evidence="12">Leaf</tissue>
    </source>
</reference>
<feature type="compositionally biased region" description="Basic and acidic residues" evidence="8">
    <location>
        <begin position="259"/>
        <end position="281"/>
    </location>
</feature>
<dbReference type="GO" id="GO:0003964">
    <property type="term" value="F:RNA-directed DNA polymerase activity"/>
    <property type="evidence" value="ECO:0007669"/>
    <property type="project" value="UniProtKB-KW"/>
</dbReference>
<evidence type="ECO:0000259" key="9">
    <source>
        <dbReference type="Pfam" id="PF00078"/>
    </source>
</evidence>
<evidence type="ECO:0000256" key="5">
    <source>
        <dbReference type="ARBA" id="ARBA00022759"/>
    </source>
</evidence>
<feature type="domain" description="Reverse transcriptase RNase H-like" evidence="11">
    <location>
        <begin position="699"/>
        <end position="797"/>
    </location>
</feature>
<dbReference type="Gene3D" id="3.30.70.270">
    <property type="match status" value="2"/>
</dbReference>
<evidence type="ECO:0000313" key="12">
    <source>
        <dbReference type="EMBL" id="KAL0354332.1"/>
    </source>
</evidence>
<evidence type="ECO:0000256" key="7">
    <source>
        <dbReference type="ARBA" id="ARBA00022918"/>
    </source>
</evidence>
<dbReference type="SUPFAM" id="SSF56672">
    <property type="entry name" value="DNA/RNA polymerases"/>
    <property type="match status" value="1"/>
</dbReference>
<dbReference type="EC" id="2.7.7.49" evidence="1"/>
<dbReference type="FunFam" id="3.30.70.270:FF:000020">
    <property type="entry name" value="Transposon Tf2-6 polyprotein-like Protein"/>
    <property type="match status" value="1"/>
</dbReference>
<sequence>MELLGQALESPPVALFLLVDTLHSRVETLQKAVGEWPDMLDKRVISAIEEASILTDADNVRVNSIQAEVNLLKRVVGRDKDHAPMFKVKVPDPKPLGGAHSAKDLENFLWDMETYFQAARIPEVEKVLITSMYLTSDAKLWWRTRLSDDASANRDKIEMWDILKKELKDQFLPYNTSWLARESLRKLKHAGTVRDYVKEFSSLMLDVCDMFEEDKLINFLSGLQTWAQTELRRQVVKDLPSAIAAADRFVDFRVANSADPEKKRKDSGKEKGKSSKGWKDGKFKKKKNQEVTRSGNKETVQPNIDRTKKGCYLCNGDHCMRDCPKRGKLNALVAEADDDEGGSTRVNPLQLVSALQERPPKHKGLISIKAVNSEAKPIQGMACVELKVGAWTSKCNLMDVPLDDFDVILGMDFMLLANAMGTYLQDSVRLAEKKDSLMLAMKFLMRWQSCCHPELPKRLPTRRAIGHAIELEPGARPPGQAPTELAELRKQLDGLLEAGLVQPSKALYGSPILFQRKLDGSMRMCVDYRALNKVRVARRDEPKTTCVMRYGSFEFLVMPFGLTNAPATLCNLMNDVLYEYLDRFVVVYLDDIVIYSESLNDHVKHLRSVISQGKIQMDRKKVQAVMDWGIPSKMADLRSFLGLANYYRQFIKEYSKIVNPLTDLLRKDQKWEWNVAFDDAFRSLKQAISSQSVLKLPQFDKPFEVQVDTSDRALGSVLVQDKHPVAFESRKLKDAELRYNTHEKMTTTVIHCLEAWRQYLLGTKFTVVTDNVANTYFKTQRKLSPKQARWQEFLGEFDFEWVHRPGKHNDMADALS</sequence>
<dbReference type="PANTHER" id="PTHR33064">
    <property type="entry name" value="POL PROTEIN"/>
    <property type="match status" value="1"/>
</dbReference>
<feature type="domain" description="Retrotransposon gag" evidence="10">
    <location>
        <begin position="130"/>
        <end position="224"/>
    </location>
</feature>
<feature type="compositionally biased region" description="Polar residues" evidence="8">
    <location>
        <begin position="291"/>
        <end position="301"/>
    </location>
</feature>
<dbReference type="CDD" id="cd09274">
    <property type="entry name" value="RNase_HI_RT_Ty3"/>
    <property type="match status" value="1"/>
</dbReference>
<proteinExistence type="predicted"/>
<accession>A0AAW2PDP5</accession>
<dbReference type="InterPro" id="IPR051320">
    <property type="entry name" value="Viral_Replic_Matur_Polypro"/>
</dbReference>
<dbReference type="InterPro" id="IPR000477">
    <property type="entry name" value="RT_dom"/>
</dbReference>
<keyword evidence="7" id="KW-0695">RNA-directed DNA polymerase</keyword>
<dbReference type="InterPro" id="IPR043502">
    <property type="entry name" value="DNA/RNA_pol_sf"/>
</dbReference>
<evidence type="ECO:0000256" key="3">
    <source>
        <dbReference type="ARBA" id="ARBA00022695"/>
    </source>
</evidence>
<feature type="domain" description="Reverse transcriptase" evidence="9">
    <location>
        <begin position="532"/>
        <end position="626"/>
    </location>
</feature>